<dbReference type="InterPro" id="IPR013083">
    <property type="entry name" value="Znf_RING/FYVE/PHD"/>
</dbReference>
<keyword evidence="1" id="KW-0862">Zinc</keyword>
<keyword evidence="2" id="KW-0812">Transmembrane</keyword>
<keyword evidence="2" id="KW-0472">Membrane</keyword>
<reference evidence="4 5" key="1">
    <citation type="submission" date="2018-06" db="EMBL/GenBank/DDBJ databases">
        <title>WGS assembly of Brassica rapa FPsc.</title>
        <authorList>
            <person name="Bowman J."/>
            <person name="Kohchi T."/>
            <person name="Yamato K."/>
            <person name="Jenkins J."/>
            <person name="Shu S."/>
            <person name="Ishizaki K."/>
            <person name="Yamaoka S."/>
            <person name="Nishihama R."/>
            <person name="Nakamura Y."/>
            <person name="Berger F."/>
            <person name="Adam C."/>
            <person name="Aki S."/>
            <person name="Althoff F."/>
            <person name="Araki T."/>
            <person name="Arteaga-Vazquez M."/>
            <person name="Balasubrmanian S."/>
            <person name="Bauer D."/>
            <person name="Boehm C."/>
            <person name="Briginshaw L."/>
            <person name="Caballero-Perez J."/>
            <person name="Catarino B."/>
            <person name="Chen F."/>
            <person name="Chiyoda S."/>
            <person name="Chovatia M."/>
            <person name="Davies K."/>
            <person name="Delmans M."/>
            <person name="Demura T."/>
            <person name="Dierschke T."/>
            <person name="Dolan L."/>
            <person name="Dorantes-Acosta A."/>
            <person name="Eklund D."/>
            <person name="Florent S."/>
            <person name="Flores-Sandoval E."/>
            <person name="Fujiyama A."/>
            <person name="Fukuzawa H."/>
            <person name="Galik B."/>
            <person name="Grimanelli D."/>
            <person name="Grimwood J."/>
            <person name="Grossniklaus U."/>
            <person name="Hamada T."/>
            <person name="Haseloff J."/>
            <person name="Hetherington A."/>
            <person name="Higo A."/>
            <person name="Hirakawa Y."/>
            <person name="Hundley H."/>
            <person name="Ikeda Y."/>
            <person name="Inoue K."/>
            <person name="Inoue S."/>
            <person name="Ishida S."/>
            <person name="Jia Q."/>
            <person name="Kakita M."/>
            <person name="Kanazawa T."/>
            <person name="Kawai Y."/>
            <person name="Kawashima T."/>
            <person name="Kennedy M."/>
            <person name="Kinose K."/>
            <person name="Kinoshita T."/>
            <person name="Kohara Y."/>
            <person name="Koide E."/>
            <person name="Komatsu K."/>
            <person name="Kopischke S."/>
            <person name="Kubo M."/>
            <person name="Kyozuka J."/>
            <person name="Lagercrantz U."/>
            <person name="Lin S."/>
            <person name="Lindquist E."/>
            <person name="Lipzen A."/>
            <person name="Lu C."/>
            <person name="Luna E."/>
            <person name="Martienssen R."/>
            <person name="Minamino N."/>
            <person name="Mizutani M."/>
            <person name="Mizutani M."/>
            <person name="Mochizuki N."/>
            <person name="Monte I."/>
            <person name="Mosher R."/>
            <person name="Nagasaki H."/>
            <person name="Nakagami H."/>
            <person name="Naramoto S."/>
            <person name="Nishitani K."/>
            <person name="Ohtani M."/>
            <person name="Okamoto T."/>
            <person name="Okumura M."/>
            <person name="Phillips J."/>
            <person name="Pollak B."/>
            <person name="Reinders A."/>
            <person name="Roevekamp M."/>
            <person name="Sano R."/>
            <person name="Sawa S."/>
            <person name="Schmid M."/>
            <person name="Shirakawa M."/>
            <person name="Solano R."/>
            <person name="Spunde A."/>
            <person name="Suetsugu N."/>
            <person name="Sugano S."/>
            <person name="Sugiyama A."/>
            <person name="Sun R."/>
            <person name="Suzuki Y."/>
            <person name="Takenaka M."/>
            <person name="Takezawa D."/>
            <person name="Tomogane H."/>
            <person name="Tsuzuki M."/>
            <person name="Ueda T."/>
            <person name="Umeda M."/>
            <person name="Ward J."/>
            <person name="Watanabe Y."/>
            <person name="Yazaki K."/>
            <person name="Yokoyama R."/>
            <person name="Yoshitake Y."/>
            <person name="Yotsui I."/>
            <person name="Zachgo S."/>
            <person name="Schmutz J."/>
        </authorList>
    </citation>
    <scope>NUCLEOTIDE SEQUENCE [LARGE SCALE GENOMIC DNA]</scope>
    <source>
        <strain evidence="5">cv. B-3</strain>
    </source>
</reference>
<dbReference type="GO" id="GO:0016567">
    <property type="term" value="P:protein ubiquitination"/>
    <property type="evidence" value="ECO:0007669"/>
    <property type="project" value="UniProtKB-UniPathway"/>
</dbReference>
<proteinExistence type="predicted"/>
<evidence type="ECO:0000313" key="5">
    <source>
        <dbReference type="Proteomes" id="UP000264353"/>
    </source>
</evidence>
<keyword evidence="1" id="KW-0863">Zinc-finger</keyword>
<organism evidence="4 5">
    <name type="scientific">Brassica campestris</name>
    <name type="common">Field mustard</name>
    <dbReference type="NCBI Taxonomy" id="3711"/>
    <lineage>
        <taxon>Eukaryota</taxon>
        <taxon>Viridiplantae</taxon>
        <taxon>Streptophyta</taxon>
        <taxon>Embryophyta</taxon>
        <taxon>Tracheophyta</taxon>
        <taxon>Spermatophyta</taxon>
        <taxon>Magnoliopsida</taxon>
        <taxon>eudicotyledons</taxon>
        <taxon>Gunneridae</taxon>
        <taxon>Pentapetalae</taxon>
        <taxon>rosids</taxon>
        <taxon>malvids</taxon>
        <taxon>Brassicales</taxon>
        <taxon>Brassicaceae</taxon>
        <taxon>Brassiceae</taxon>
        <taxon>Brassica</taxon>
    </lineage>
</organism>
<dbReference type="PROSITE" id="PS50089">
    <property type="entry name" value="ZF_RING_2"/>
    <property type="match status" value="1"/>
</dbReference>
<evidence type="ECO:0000259" key="3">
    <source>
        <dbReference type="PROSITE" id="PS50089"/>
    </source>
</evidence>
<dbReference type="GO" id="GO:0008270">
    <property type="term" value="F:zinc ion binding"/>
    <property type="evidence" value="ECO:0007669"/>
    <property type="project" value="UniProtKB-KW"/>
</dbReference>
<sequence>MIDQDYWLSLVFGFAYCMLFYGLCRVLSWASNRVDDEANNDHHDHSVTADDHVIIIVKELAGIKPSVLQSIPVVDFNSEDSKDSFECVVCLSKLEDGDKARLLPTCNHWFHANCIETWLQLHSSCPICRNVVGSVQDSGTT</sequence>
<gene>
    <name evidence="4" type="ORF">BRARA_C03520</name>
</gene>
<dbReference type="Pfam" id="PF13639">
    <property type="entry name" value="zf-RING_2"/>
    <property type="match status" value="1"/>
</dbReference>
<dbReference type="SMART" id="SM00184">
    <property type="entry name" value="RING"/>
    <property type="match status" value="1"/>
</dbReference>
<dbReference type="SUPFAM" id="SSF57850">
    <property type="entry name" value="RING/U-box"/>
    <property type="match status" value="1"/>
</dbReference>
<feature type="transmembrane region" description="Helical" evidence="2">
    <location>
        <begin position="6"/>
        <end position="24"/>
    </location>
</feature>
<dbReference type="PANTHER" id="PTHR45676">
    <property type="entry name" value="RING-H2 FINGER PROTEIN ATL51-RELATED"/>
    <property type="match status" value="1"/>
</dbReference>
<keyword evidence="1" id="KW-0479">Metal-binding</keyword>
<protein>
    <recommendedName>
        <fullName evidence="3">RING-type domain-containing protein</fullName>
    </recommendedName>
</protein>
<evidence type="ECO:0000313" key="4">
    <source>
        <dbReference type="EMBL" id="RID71593.1"/>
    </source>
</evidence>
<dbReference type="EMBL" id="CM010630">
    <property type="protein sequence ID" value="RID71593.1"/>
    <property type="molecule type" value="Genomic_DNA"/>
</dbReference>
<dbReference type="AlphaFoldDB" id="A0A398A8E9"/>
<evidence type="ECO:0000256" key="1">
    <source>
        <dbReference type="PROSITE-ProRule" id="PRU00175"/>
    </source>
</evidence>
<evidence type="ECO:0000256" key="2">
    <source>
        <dbReference type="SAM" id="Phobius"/>
    </source>
</evidence>
<feature type="domain" description="RING-type" evidence="3">
    <location>
        <begin position="87"/>
        <end position="129"/>
    </location>
</feature>
<keyword evidence="2" id="KW-1133">Transmembrane helix</keyword>
<dbReference type="Proteomes" id="UP000264353">
    <property type="component" value="Chromosome A3"/>
</dbReference>
<dbReference type="Gene3D" id="3.30.40.10">
    <property type="entry name" value="Zinc/RING finger domain, C3HC4 (zinc finger)"/>
    <property type="match status" value="1"/>
</dbReference>
<dbReference type="UniPathway" id="UPA00143"/>
<dbReference type="PANTHER" id="PTHR45676:SF184">
    <property type="entry name" value="GENOME ASSEMBLY, CHROMOSOME: A02"/>
    <property type="match status" value="1"/>
</dbReference>
<dbReference type="InterPro" id="IPR001841">
    <property type="entry name" value="Znf_RING"/>
</dbReference>
<accession>A0A398A8E9</accession>
<name>A0A398A8E9_BRACM</name>